<keyword evidence="3" id="KW-1185">Reference proteome</keyword>
<evidence type="ECO:0000313" key="3">
    <source>
        <dbReference type="Proteomes" id="UP001652740"/>
    </source>
</evidence>
<keyword evidence="1" id="KW-1133">Transmembrane helix</keyword>
<proteinExistence type="predicted"/>
<dbReference type="InterPro" id="IPR001254">
    <property type="entry name" value="Trypsin_dom"/>
</dbReference>
<organism evidence="3 4">
    <name type="scientific">Galleria mellonella</name>
    <name type="common">Greater wax moth</name>
    <dbReference type="NCBI Taxonomy" id="7137"/>
    <lineage>
        <taxon>Eukaryota</taxon>
        <taxon>Metazoa</taxon>
        <taxon>Ecdysozoa</taxon>
        <taxon>Arthropoda</taxon>
        <taxon>Hexapoda</taxon>
        <taxon>Insecta</taxon>
        <taxon>Pterygota</taxon>
        <taxon>Neoptera</taxon>
        <taxon>Endopterygota</taxon>
        <taxon>Lepidoptera</taxon>
        <taxon>Glossata</taxon>
        <taxon>Ditrysia</taxon>
        <taxon>Pyraloidea</taxon>
        <taxon>Pyralidae</taxon>
        <taxon>Galleriinae</taxon>
        <taxon>Galleria</taxon>
    </lineage>
</organism>
<dbReference type="Pfam" id="PF00089">
    <property type="entry name" value="Trypsin"/>
    <property type="match status" value="1"/>
</dbReference>
<dbReference type="InterPro" id="IPR051333">
    <property type="entry name" value="CLIP_Serine_Protease"/>
</dbReference>
<protein>
    <submittedName>
        <fullName evidence="4">Plasma kallikrein-like</fullName>
    </submittedName>
</protein>
<dbReference type="InterPro" id="IPR009003">
    <property type="entry name" value="Peptidase_S1_PA"/>
</dbReference>
<dbReference type="RefSeq" id="XP_052755447.1">
    <property type="nucleotide sequence ID" value="XM_052899487.1"/>
</dbReference>
<dbReference type="InterPro" id="IPR043504">
    <property type="entry name" value="Peptidase_S1_PA_chymotrypsin"/>
</dbReference>
<gene>
    <name evidence="4" type="primary">LOC113509356</name>
</gene>
<dbReference type="PANTHER" id="PTHR24260:SF136">
    <property type="entry name" value="GH08193P-RELATED"/>
    <property type="match status" value="1"/>
</dbReference>
<dbReference type="Gene3D" id="2.40.10.10">
    <property type="entry name" value="Trypsin-like serine proteases"/>
    <property type="match status" value="1"/>
</dbReference>
<feature type="transmembrane region" description="Helical" evidence="1">
    <location>
        <begin position="6"/>
        <end position="24"/>
    </location>
</feature>
<evidence type="ECO:0000259" key="2">
    <source>
        <dbReference type="Pfam" id="PF00089"/>
    </source>
</evidence>
<dbReference type="Proteomes" id="UP001652740">
    <property type="component" value="Unplaced"/>
</dbReference>
<evidence type="ECO:0000256" key="1">
    <source>
        <dbReference type="SAM" id="Phobius"/>
    </source>
</evidence>
<dbReference type="PANTHER" id="PTHR24260">
    <property type="match status" value="1"/>
</dbReference>
<evidence type="ECO:0000313" key="4">
    <source>
        <dbReference type="RefSeq" id="XP_052755447.1"/>
    </source>
</evidence>
<sequence>MCRPEHFLWIVVFYLYLLPMLYCLQSCEMAANRLLQEGNLGETGTFPWLGVLRVHLHEGDSLKIAVTGIVLVKDKYAIANADDVSRIPKHVFRDDSQAMFVPTAGKPWYSRLKDYITHFEYDYATFHTIALVELAADEIPFKPICWPGYSFNTSTDLYAVGYTDERQLLEKVIYKLQYISQEMCTEFYQRSGLLSSTKYIPTHFQCGFAVNYRENCAWDNGMVMVSNTTGTWMLIAFGIQGPGCAVPSRFIDIFTYLPWIQSTTSIESVYDDFRKKAVHTLQ</sequence>
<dbReference type="GeneID" id="113509356"/>
<keyword evidence="1" id="KW-0812">Transmembrane</keyword>
<reference evidence="4" key="1">
    <citation type="submission" date="2025-08" db="UniProtKB">
        <authorList>
            <consortium name="RefSeq"/>
        </authorList>
    </citation>
    <scope>IDENTIFICATION</scope>
    <source>
        <tissue evidence="4">Whole larvae</tissue>
    </source>
</reference>
<feature type="domain" description="Peptidase S1" evidence="2">
    <location>
        <begin position="99"/>
        <end position="260"/>
    </location>
</feature>
<accession>A0ABM3MVR9</accession>
<keyword evidence="1" id="KW-0472">Membrane</keyword>
<name>A0ABM3MVR9_GALME</name>
<dbReference type="SUPFAM" id="SSF50494">
    <property type="entry name" value="Trypsin-like serine proteases"/>
    <property type="match status" value="1"/>
</dbReference>